<dbReference type="InterPro" id="IPR035965">
    <property type="entry name" value="PAS-like_dom_sf"/>
</dbReference>
<dbReference type="InterPro" id="IPR000014">
    <property type="entry name" value="PAS"/>
</dbReference>
<reference evidence="2 3" key="1">
    <citation type="submission" date="2016-03" db="EMBL/GenBank/DDBJ databases">
        <authorList>
            <person name="Ploux O."/>
        </authorList>
    </citation>
    <scope>NUCLEOTIDE SEQUENCE [LARGE SCALE GENOMIC DNA]</scope>
    <source>
        <strain evidence="2 3">R-45363</strain>
    </source>
</reference>
<gene>
    <name evidence="2" type="ORF">A1332_01855</name>
</gene>
<organism evidence="2 3">
    <name type="scientific">Methylomonas methanica</name>
    <dbReference type="NCBI Taxonomy" id="421"/>
    <lineage>
        <taxon>Bacteria</taxon>
        <taxon>Pseudomonadati</taxon>
        <taxon>Pseudomonadota</taxon>
        <taxon>Gammaproteobacteria</taxon>
        <taxon>Methylococcales</taxon>
        <taxon>Methylococcaceae</taxon>
        <taxon>Methylomonas</taxon>
    </lineage>
</organism>
<evidence type="ECO:0000313" key="2">
    <source>
        <dbReference type="EMBL" id="OAI04468.1"/>
    </source>
</evidence>
<protein>
    <submittedName>
        <fullName evidence="2">Aerotaxis receptor Aer</fullName>
    </submittedName>
</protein>
<dbReference type="InterPro" id="IPR013655">
    <property type="entry name" value="PAS_fold_3"/>
</dbReference>
<dbReference type="OrthoDB" id="5675566at2"/>
<proteinExistence type="predicted"/>
<accession>A0A177MFD3</accession>
<dbReference type="NCBIfam" id="TIGR00229">
    <property type="entry name" value="sensory_box"/>
    <property type="match status" value="1"/>
</dbReference>
<dbReference type="Proteomes" id="UP000078090">
    <property type="component" value="Unassembled WGS sequence"/>
</dbReference>
<feature type="domain" description="PAS" evidence="1">
    <location>
        <begin position="25"/>
        <end position="50"/>
    </location>
</feature>
<dbReference type="Gene3D" id="3.30.450.20">
    <property type="entry name" value="PAS domain"/>
    <property type="match status" value="1"/>
</dbReference>
<dbReference type="CDD" id="cd00130">
    <property type="entry name" value="PAS"/>
    <property type="match status" value="1"/>
</dbReference>
<evidence type="ECO:0000313" key="3">
    <source>
        <dbReference type="Proteomes" id="UP000078090"/>
    </source>
</evidence>
<sequence>MKPTITPNKNEKKLADDDFIVSKTDTSGRITYANRIFMEIAGYPEHQLLGIQHNIIRHPDMPRGVFRFMWNTLKAGDEFFGFAKNLCRDGGFYWVFANITPDYDKNGKLQGYYSVRRNPPRNALEVIIPIYREMLVIEKRHLVKDAPDKSLEYLFDVVKQAGAKNYNSLVLSLYKPDGV</sequence>
<comment type="caution">
    <text evidence="2">The sequence shown here is derived from an EMBL/GenBank/DDBJ whole genome shotgun (WGS) entry which is preliminary data.</text>
</comment>
<name>A0A177MFD3_METMH</name>
<dbReference type="PROSITE" id="PS50112">
    <property type="entry name" value="PAS"/>
    <property type="match status" value="1"/>
</dbReference>
<dbReference type="EMBL" id="LUUG01000071">
    <property type="protein sequence ID" value="OAI04468.1"/>
    <property type="molecule type" value="Genomic_DNA"/>
</dbReference>
<keyword evidence="2" id="KW-0675">Receptor</keyword>
<evidence type="ECO:0000259" key="1">
    <source>
        <dbReference type="PROSITE" id="PS50112"/>
    </source>
</evidence>
<dbReference type="SUPFAM" id="SSF55785">
    <property type="entry name" value="PYP-like sensor domain (PAS domain)"/>
    <property type="match status" value="1"/>
</dbReference>
<dbReference type="RefSeq" id="WP_064008682.1">
    <property type="nucleotide sequence ID" value="NZ_LUUG01000071.1"/>
</dbReference>
<dbReference type="Pfam" id="PF08447">
    <property type="entry name" value="PAS_3"/>
    <property type="match status" value="1"/>
</dbReference>
<dbReference type="AlphaFoldDB" id="A0A177MFD3"/>